<protein>
    <submittedName>
        <fullName evidence="2">Uncharacterized protein</fullName>
    </submittedName>
</protein>
<sequence>NDEESGKEQFFKRHSQPEDSETKKPTAKMQNNSTSFSLVGRNDVEKVGKRSSGNSQSSHHQS</sequence>
<dbReference type="EMBL" id="JAWJWE010000004">
    <property type="protein sequence ID" value="KAK6636082.1"/>
    <property type="molecule type" value="Genomic_DNA"/>
</dbReference>
<name>A0AAN8Q3W3_POLSC</name>
<feature type="non-terminal residue" evidence="2">
    <location>
        <position position="1"/>
    </location>
</feature>
<feature type="region of interest" description="Disordered" evidence="1">
    <location>
        <begin position="1"/>
        <end position="62"/>
    </location>
</feature>
<evidence type="ECO:0000256" key="1">
    <source>
        <dbReference type="SAM" id="MobiDB-lite"/>
    </source>
</evidence>
<organism evidence="2 3">
    <name type="scientific">Polyplax serrata</name>
    <name type="common">Common mouse louse</name>
    <dbReference type="NCBI Taxonomy" id="468196"/>
    <lineage>
        <taxon>Eukaryota</taxon>
        <taxon>Metazoa</taxon>
        <taxon>Ecdysozoa</taxon>
        <taxon>Arthropoda</taxon>
        <taxon>Hexapoda</taxon>
        <taxon>Insecta</taxon>
        <taxon>Pterygota</taxon>
        <taxon>Neoptera</taxon>
        <taxon>Paraneoptera</taxon>
        <taxon>Psocodea</taxon>
        <taxon>Troctomorpha</taxon>
        <taxon>Phthiraptera</taxon>
        <taxon>Anoplura</taxon>
        <taxon>Polyplacidae</taxon>
        <taxon>Polyplax</taxon>
    </lineage>
</organism>
<dbReference type="Proteomes" id="UP001372834">
    <property type="component" value="Unassembled WGS sequence"/>
</dbReference>
<proteinExistence type="predicted"/>
<feature type="compositionally biased region" description="Polar residues" evidence="1">
    <location>
        <begin position="28"/>
        <end position="37"/>
    </location>
</feature>
<accession>A0AAN8Q3W3</accession>
<gene>
    <name evidence="2" type="ORF">RUM43_009734</name>
</gene>
<feature type="compositionally biased region" description="Low complexity" evidence="1">
    <location>
        <begin position="51"/>
        <end position="62"/>
    </location>
</feature>
<evidence type="ECO:0000313" key="2">
    <source>
        <dbReference type="EMBL" id="KAK6636082.1"/>
    </source>
</evidence>
<reference evidence="2 3" key="1">
    <citation type="submission" date="2023-10" db="EMBL/GenBank/DDBJ databases">
        <title>Genomes of two closely related lineages of the louse Polyplax serrata with different host specificities.</title>
        <authorList>
            <person name="Martinu J."/>
            <person name="Tarabai H."/>
            <person name="Stefka J."/>
            <person name="Hypsa V."/>
        </authorList>
    </citation>
    <scope>NUCLEOTIDE SEQUENCE [LARGE SCALE GENOMIC DNA]</scope>
    <source>
        <strain evidence="2">HR10_N</strain>
    </source>
</reference>
<dbReference type="AlphaFoldDB" id="A0AAN8Q3W3"/>
<feature type="compositionally biased region" description="Basic and acidic residues" evidence="1">
    <location>
        <begin position="1"/>
        <end position="24"/>
    </location>
</feature>
<comment type="caution">
    <text evidence="2">The sequence shown here is derived from an EMBL/GenBank/DDBJ whole genome shotgun (WGS) entry which is preliminary data.</text>
</comment>
<evidence type="ECO:0000313" key="3">
    <source>
        <dbReference type="Proteomes" id="UP001372834"/>
    </source>
</evidence>